<feature type="region of interest" description="Disordered" evidence="1">
    <location>
        <begin position="90"/>
        <end position="117"/>
    </location>
</feature>
<name>A0A9W7CIT9_9STRA</name>
<keyword evidence="3" id="KW-1185">Reference proteome</keyword>
<proteinExistence type="predicted"/>
<organism evidence="2 3">
    <name type="scientific">Phytophthora lilii</name>
    <dbReference type="NCBI Taxonomy" id="2077276"/>
    <lineage>
        <taxon>Eukaryota</taxon>
        <taxon>Sar</taxon>
        <taxon>Stramenopiles</taxon>
        <taxon>Oomycota</taxon>
        <taxon>Peronosporomycetes</taxon>
        <taxon>Peronosporales</taxon>
        <taxon>Peronosporaceae</taxon>
        <taxon>Phytophthora</taxon>
    </lineage>
</organism>
<gene>
    <name evidence="2" type="ORF">Plil01_001445500</name>
</gene>
<protein>
    <submittedName>
        <fullName evidence="2">Unnamed protein product</fullName>
    </submittedName>
</protein>
<dbReference type="EMBL" id="BSXW01001126">
    <property type="protein sequence ID" value="GMF33929.1"/>
    <property type="molecule type" value="Genomic_DNA"/>
</dbReference>
<comment type="caution">
    <text evidence="2">The sequence shown here is derived from an EMBL/GenBank/DDBJ whole genome shotgun (WGS) entry which is preliminary data.</text>
</comment>
<reference evidence="2" key="1">
    <citation type="submission" date="2023-04" db="EMBL/GenBank/DDBJ databases">
        <title>Phytophthora lilii NBRC 32176.</title>
        <authorList>
            <person name="Ichikawa N."/>
            <person name="Sato H."/>
            <person name="Tonouchi N."/>
        </authorList>
    </citation>
    <scope>NUCLEOTIDE SEQUENCE</scope>
    <source>
        <strain evidence="2">NBRC 32176</strain>
    </source>
</reference>
<feature type="compositionally biased region" description="Basic and acidic residues" evidence="1">
    <location>
        <begin position="27"/>
        <end position="40"/>
    </location>
</feature>
<dbReference type="Proteomes" id="UP001165083">
    <property type="component" value="Unassembled WGS sequence"/>
</dbReference>
<dbReference type="AlphaFoldDB" id="A0A9W7CIT9"/>
<sequence>MYDDQDAKVALNDQDYVRMRTFHSERERCSIRTTGDRVSSDSDYQDSEPILSKVQDRNDRPSRPTKICRAHRGAQGTTYTHNVVDVCTHDKSTSTRRNDTQVKINPKDDSHRPATAL</sequence>
<evidence type="ECO:0000256" key="1">
    <source>
        <dbReference type="SAM" id="MobiDB-lite"/>
    </source>
</evidence>
<evidence type="ECO:0000313" key="2">
    <source>
        <dbReference type="EMBL" id="GMF33929.1"/>
    </source>
</evidence>
<feature type="region of interest" description="Disordered" evidence="1">
    <location>
        <begin position="27"/>
        <end position="64"/>
    </location>
</feature>
<accession>A0A9W7CIT9</accession>
<evidence type="ECO:0000313" key="3">
    <source>
        <dbReference type="Proteomes" id="UP001165083"/>
    </source>
</evidence>